<feature type="coiled-coil region" evidence="1">
    <location>
        <begin position="645"/>
        <end position="700"/>
    </location>
</feature>
<organism evidence="3 4">
    <name type="scientific">Acanthaster planci</name>
    <name type="common">Crown-of-thorns starfish</name>
    <dbReference type="NCBI Taxonomy" id="133434"/>
    <lineage>
        <taxon>Eukaryota</taxon>
        <taxon>Metazoa</taxon>
        <taxon>Echinodermata</taxon>
        <taxon>Eleutherozoa</taxon>
        <taxon>Asterozoa</taxon>
        <taxon>Asteroidea</taxon>
        <taxon>Valvatacea</taxon>
        <taxon>Valvatida</taxon>
        <taxon>Acanthasteridae</taxon>
        <taxon>Acanthaster</taxon>
    </lineage>
</organism>
<evidence type="ECO:0000313" key="3">
    <source>
        <dbReference type="Proteomes" id="UP000694845"/>
    </source>
</evidence>
<feature type="region of interest" description="Disordered" evidence="2">
    <location>
        <begin position="122"/>
        <end position="152"/>
    </location>
</feature>
<dbReference type="GeneID" id="110988605"/>
<feature type="compositionally biased region" description="Low complexity" evidence="2">
    <location>
        <begin position="140"/>
        <end position="151"/>
    </location>
</feature>
<protein>
    <submittedName>
        <fullName evidence="4">Myosin-11-like</fullName>
    </submittedName>
</protein>
<dbReference type="OMA" id="KIELQHI"/>
<dbReference type="RefSeq" id="XP_022107991.1">
    <property type="nucleotide sequence ID" value="XM_022252299.1"/>
</dbReference>
<feature type="region of interest" description="Disordered" evidence="2">
    <location>
        <begin position="14"/>
        <end position="72"/>
    </location>
</feature>
<feature type="coiled-coil region" evidence="1">
    <location>
        <begin position="1102"/>
        <end position="1136"/>
    </location>
</feature>
<reference evidence="4" key="1">
    <citation type="submission" date="2025-08" db="UniProtKB">
        <authorList>
            <consortium name="RefSeq"/>
        </authorList>
    </citation>
    <scope>IDENTIFICATION</scope>
</reference>
<sequence>MSTESGPRIVKLCAATNNSSTDDMASTTSTTTDGDNDPPTFDRWCRTGTSSPRDDTDHTSLVVEASSSSRSLGDLPRGCALTMDLPNILGPLSPPSGSAVPLLNFMEESATELSQMQGKIVQDDSRVHGKGKTTDKKSDGSSSMELSASSSNQMEILNSLQAELEETRAALELTEKQLTEKMEQNDEAAEEIDKAWRMVRELQTGGIDPTQPGQKHSGLLLHILHKVGLEGGPESAWLSQEGLQRALIHLYMTREDAITEKKLAQDQHKETSKRYQSLQGKIQCVTNSLQALLGKPQENGALTFDLEVDHEDEATDREELCFALLERLKAKLHSQDLQETRWRMVTAQLRRELEQSRQRCEAKMDTLQQVQEECRGWKEEAESEKAKGRKQDQLIKALTVKMSECNKETERSQQVHTELEGRISKLSEQLHKTIKEHEQNVRCQQKANSLEEQLKIAKTTCNELWEQQQKIACQLSAKTVELEQLRSNGSNGTDRVQANCPMSKPSTIHDPLISSNAMEDIHQQFDRHTALAEELEAELQKSYQLRNTRLASIEATCLKERVELSKEREAFREGQKQQEMTRQKLDEERRLQDERVQKMTQSLLEVTQDRGHLTSDLTQSQKEAEGFRRQLVGAATALEYEKQVKEAVQEKFDKSEEQLAHLQHQLAELQQDHQLTNQRLAEAQRQTVFLQSEREKYKEDCVTVSAELKKTTDALQALEQHTSVTMATRELEANAKLTEKAIWNSDLARRLEAVTEECSKASERVKCLEGELGDYSQTKANLETAKSCCKQLQSQEAELQDNLSACQSSLQELRAQKEQQEADLETTQEELNSALAGQNALRKKLRKQKAGSESALKSLEEEKDVLTNKLTEASKNLTNIQQQLKSAQDARLHLLQEKHTLSEACSVLEEQSKLGQEELQRALCKADNLAQQLDEEKETKKELRDQLNESTARLTSMETALKEERSKVATLLTEIFALRDTSRAHKTQIVELTGQVQDLQMELQSTKHTRELQYSKLMSSTETTISQLEKTCDSQEEQLKEFSNEKWKLQAECNLLNNAFSKSKADYNRALLALHKAEMKEKEMLGVIHQLEGQLDVEKNVQDQLSKSCESQEAELQKLRKLTKDKEQDMEQLKHTVECNTKIELQHIKAELTREIINKIETSPQKEHQNYTDQSKDQVLELQAQLSKMEGLRSVDKLTITSLTEDLNKLQQLLAKQKGTLIKRKSHTKPRRDDIKAALAKAHVRALSMSMADNYPTAQVESPLFGSTDWFELGKSSTVKKKPSYGCWETKSSDSIATSSDEYSS</sequence>
<keyword evidence="3" id="KW-1185">Reference proteome</keyword>
<evidence type="ECO:0000256" key="1">
    <source>
        <dbReference type="SAM" id="Coils"/>
    </source>
</evidence>
<gene>
    <name evidence="4" type="primary">LOC110988605</name>
</gene>
<feature type="compositionally biased region" description="Polar residues" evidence="2">
    <location>
        <begin position="1293"/>
        <end position="1305"/>
    </location>
</feature>
<feature type="compositionally biased region" description="Basic and acidic residues" evidence="2">
    <location>
        <begin position="122"/>
        <end position="139"/>
    </location>
</feature>
<evidence type="ECO:0000256" key="2">
    <source>
        <dbReference type="SAM" id="MobiDB-lite"/>
    </source>
</evidence>
<name>A0A8B7ZWT0_ACAPL</name>
<proteinExistence type="predicted"/>
<feature type="coiled-coil region" evidence="1">
    <location>
        <begin position="154"/>
        <end position="191"/>
    </location>
</feature>
<dbReference type="Proteomes" id="UP000694845">
    <property type="component" value="Unplaced"/>
</dbReference>
<accession>A0A8B7ZWT0</accession>
<dbReference type="KEGG" id="aplc:110988605"/>
<feature type="region of interest" description="Disordered" evidence="2">
    <location>
        <begin position="568"/>
        <end position="591"/>
    </location>
</feature>
<evidence type="ECO:0000313" key="4">
    <source>
        <dbReference type="RefSeq" id="XP_022107991.1"/>
    </source>
</evidence>
<feature type="region of interest" description="Disordered" evidence="2">
    <location>
        <begin position="1280"/>
        <end position="1305"/>
    </location>
</feature>
<feature type="coiled-coil region" evidence="1">
    <location>
        <begin position="744"/>
        <end position="1059"/>
    </location>
</feature>
<dbReference type="OrthoDB" id="10399805at2759"/>
<feature type="compositionally biased region" description="Low complexity" evidence="2">
    <location>
        <begin position="16"/>
        <end position="33"/>
    </location>
</feature>
<keyword evidence="1" id="KW-0175">Coiled coil</keyword>
<feature type="coiled-coil region" evidence="1">
    <location>
        <begin position="346"/>
        <end position="387"/>
    </location>
</feature>
<feature type="coiled-coil region" evidence="1">
    <location>
        <begin position="416"/>
        <end position="460"/>
    </location>
</feature>